<evidence type="ECO:0000256" key="6">
    <source>
        <dbReference type="PIRSR" id="PIRSR602401-1"/>
    </source>
</evidence>
<keyword evidence="1 6" id="KW-0349">Heme</keyword>
<evidence type="ECO:0000256" key="7">
    <source>
        <dbReference type="RuleBase" id="RU000461"/>
    </source>
</evidence>
<dbReference type="InterPro" id="IPR036396">
    <property type="entry name" value="Cyt_P450_sf"/>
</dbReference>
<dbReference type="InterPro" id="IPR017972">
    <property type="entry name" value="Cyt_P450_CS"/>
</dbReference>
<dbReference type="InterPro" id="IPR050651">
    <property type="entry name" value="Plant_Cytochrome_P450_Monoox"/>
</dbReference>
<keyword evidence="2 6" id="KW-0479">Metal-binding</keyword>
<dbReference type="PRINTS" id="PR00463">
    <property type="entry name" value="EP450I"/>
</dbReference>
<accession>A0A9E9M573</accession>
<evidence type="ECO:0000256" key="2">
    <source>
        <dbReference type="ARBA" id="ARBA00022723"/>
    </source>
</evidence>
<comment type="cofactor">
    <cofactor evidence="6">
        <name>heme</name>
        <dbReference type="ChEBI" id="CHEBI:30413"/>
    </cofactor>
</comment>
<dbReference type="InterPro" id="IPR002401">
    <property type="entry name" value="Cyt_P450_E_grp-I"/>
</dbReference>
<dbReference type="PANTHER" id="PTHR47947:SF19">
    <property type="entry name" value="CYTOCHROME P450 82C3-RELATED"/>
    <property type="match status" value="1"/>
</dbReference>
<proteinExistence type="evidence at transcript level"/>
<keyword evidence="8" id="KW-1133">Transmembrane helix</keyword>
<comment type="similarity">
    <text evidence="7">Belongs to the cytochrome P450 family.</text>
</comment>
<reference evidence="9" key="2">
    <citation type="submission" date="2021-12" db="EMBL/GenBank/DDBJ databases">
        <authorList>
            <person name="Vasav A.P."/>
            <person name="Pable A.A."/>
            <person name="Barvkar V.T."/>
        </authorList>
    </citation>
    <scope>NUCLEOTIDE SEQUENCE</scope>
</reference>
<dbReference type="SUPFAM" id="SSF48264">
    <property type="entry name" value="Cytochrome P450"/>
    <property type="match status" value="1"/>
</dbReference>
<dbReference type="Pfam" id="PF00067">
    <property type="entry name" value="p450"/>
    <property type="match status" value="1"/>
</dbReference>
<dbReference type="PROSITE" id="PS00086">
    <property type="entry name" value="CYTOCHROME_P450"/>
    <property type="match status" value="1"/>
</dbReference>
<evidence type="ECO:0000256" key="4">
    <source>
        <dbReference type="ARBA" id="ARBA00023004"/>
    </source>
</evidence>
<keyword evidence="8" id="KW-0472">Membrane</keyword>
<feature type="binding site" description="axial binding residue" evidence="6">
    <location>
        <position position="483"/>
    </location>
    <ligand>
        <name>heme</name>
        <dbReference type="ChEBI" id="CHEBI:30413"/>
    </ligand>
    <ligandPart>
        <name>Fe</name>
        <dbReference type="ChEBI" id="CHEBI:18248"/>
    </ligandPart>
</feature>
<evidence type="ECO:0000256" key="1">
    <source>
        <dbReference type="ARBA" id="ARBA00022617"/>
    </source>
</evidence>
<evidence type="ECO:0000256" key="8">
    <source>
        <dbReference type="SAM" id="Phobius"/>
    </source>
</evidence>
<keyword evidence="8" id="KW-0812">Transmembrane</keyword>
<reference evidence="9" key="1">
    <citation type="journal article" date="2020" name="Fitoterapia">
        <title>Differential transcriptome and metabolome analysis of Plumbago zeylanica L. reveal putative genes involved in plumbagin biosynthesis.</title>
        <authorList>
            <person name="Vasav A.P."/>
            <person name="Pable A.A."/>
            <person name="Barvkar V.T."/>
        </authorList>
    </citation>
    <scope>NUCLEOTIDE SEQUENCE</scope>
</reference>
<keyword evidence="4 6" id="KW-0408">Iron</keyword>
<feature type="transmembrane region" description="Helical" evidence="8">
    <location>
        <begin position="6"/>
        <end position="26"/>
    </location>
</feature>
<sequence length="547" mass="62815">METLLVAPTSSSIIPCLILLFLFLALRWSTRQNNRLQYPPEPSGSWPILGHLHLLWSFKEVPYKVIAKLADKYGPIFQLKLGSQRALVVSSWEMAKECLHKNDRAFVNRPRTLAFKHLTFDFTMVVVCPYGSYWREMRRISNQELLSNHRLEMLKHIRISEVRASVKEIYNKYYRRLSSTELDGVALMVDMKQWIEEVSLNSILRLVAGKSLRDYSVEEEKERLKKAIGAFTDLIGQFTLSDAVSYTRWLAGGRYEKILKTCAKELDFFAQGWLESHKRDRQLNIDMKKKKQQEVEFMDVMLDLFEARSSSNDQQYPDINLERDTDTSIKATCLALIIAGTDTSSVTLIWALSLLLKNPDALKKAQDELDTHCGKDRLVDFSDIKYLVYLQAVIKETMRLYPAGPLSAPRESVEDITLLNGRYYVRAGTRLLVNLHKIQRDPRVWGTDAEKFCPERFLSTHKGVDVRGQHFEMIPFGSGRRICPGISYALQFLPLTLANLIHGFEFVSLTEESVGMEEGPGLTSSKVSPLDVFIKPRLPCQLYENIN</sequence>
<evidence type="ECO:0000256" key="3">
    <source>
        <dbReference type="ARBA" id="ARBA00023002"/>
    </source>
</evidence>
<dbReference type="GO" id="GO:0005506">
    <property type="term" value="F:iron ion binding"/>
    <property type="evidence" value="ECO:0007669"/>
    <property type="project" value="InterPro"/>
</dbReference>
<dbReference type="GO" id="GO:0004497">
    <property type="term" value="F:monooxygenase activity"/>
    <property type="evidence" value="ECO:0007669"/>
    <property type="project" value="UniProtKB-KW"/>
</dbReference>
<dbReference type="PANTHER" id="PTHR47947">
    <property type="entry name" value="CYTOCHROME P450 82C3-RELATED"/>
    <property type="match status" value="1"/>
</dbReference>
<dbReference type="FunFam" id="1.10.630.10:FF:000026">
    <property type="entry name" value="Cytochrome P450 82C4"/>
    <property type="match status" value="1"/>
</dbReference>
<organism evidence="9">
    <name type="scientific">Plumbago zeylanica</name>
    <dbReference type="NCBI Taxonomy" id="76149"/>
    <lineage>
        <taxon>Eukaryota</taxon>
        <taxon>Viridiplantae</taxon>
        <taxon>Streptophyta</taxon>
        <taxon>Embryophyta</taxon>
        <taxon>Tracheophyta</taxon>
        <taxon>Spermatophyta</taxon>
        <taxon>Magnoliopsida</taxon>
        <taxon>eudicotyledons</taxon>
        <taxon>Gunneridae</taxon>
        <taxon>Pentapetalae</taxon>
        <taxon>Caryophyllales</taxon>
        <taxon>Plumbaginaceae</taxon>
        <taxon>Plumbago</taxon>
    </lineage>
</organism>
<protein>
    <submittedName>
        <fullName evidence="9">CYP82BA1</fullName>
    </submittedName>
</protein>
<keyword evidence="3 7" id="KW-0560">Oxidoreductase</keyword>
<dbReference type="Gene3D" id="1.10.630.10">
    <property type="entry name" value="Cytochrome P450"/>
    <property type="match status" value="1"/>
</dbReference>
<keyword evidence="5 7" id="KW-0503">Monooxygenase</keyword>
<dbReference type="EMBL" id="OL692357">
    <property type="protein sequence ID" value="WAW38267.1"/>
    <property type="molecule type" value="mRNA"/>
</dbReference>
<dbReference type="PRINTS" id="PR00385">
    <property type="entry name" value="P450"/>
</dbReference>
<dbReference type="AlphaFoldDB" id="A0A9E9M573"/>
<dbReference type="GO" id="GO:0020037">
    <property type="term" value="F:heme binding"/>
    <property type="evidence" value="ECO:0007669"/>
    <property type="project" value="InterPro"/>
</dbReference>
<name>A0A9E9M573_9CARY</name>
<dbReference type="GO" id="GO:0016705">
    <property type="term" value="F:oxidoreductase activity, acting on paired donors, with incorporation or reduction of molecular oxygen"/>
    <property type="evidence" value="ECO:0007669"/>
    <property type="project" value="InterPro"/>
</dbReference>
<evidence type="ECO:0000313" key="9">
    <source>
        <dbReference type="EMBL" id="WAW38267.1"/>
    </source>
</evidence>
<dbReference type="InterPro" id="IPR001128">
    <property type="entry name" value="Cyt_P450"/>
</dbReference>
<evidence type="ECO:0000256" key="5">
    <source>
        <dbReference type="ARBA" id="ARBA00023033"/>
    </source>
</evidence>